<dbReference type="AlphaFoldDB" id="A0A1B2DLP4"/>
<reference evidence="2" key="1">
    <citation type="submission" date="2016-08" db="EMBL/GenBank/DDBJ databases">
        <title>Complete Genome Seqeunce of Paenibacillus sp. BIHB 4019 from tea rhizoplane.</title>
        <authorList>
            <person name="Thakur R."/>
            <person name="Swarnkar M.K."/>
            <person name="Gulati A."/>
        </authorList>
    </citation>
    <scope>NUCLEOTIDE SEQUENCE [LARGE SCALE GENOMIC DNA]</scope>
    <source>
        <strain evidence="2">BIHB4019</strain>
    </source>
</reference>
<dbReference type="CDD" id="cd00093">
    <property type="entry name" value="HTH_XRE"/>
    <property type="match status" value="1"/>
</dbReference>
<dbReference type="SUPFAM" id="SSF55785">
    <property type="entry name" value="PYP-like sensor domain (PAS domain)"/>
    <property type="match status" value="1"/>
</dbReference>
<dbReference type="SMART" id="SM00530">
    <property type="entry name" value="HTH_XRE"/>
    <property type="match status" value="1"/>
</dbReference>
<feature type="domain" description="HTH cro/C1-type" evidence="1">
    <location>
        <begin position="237"/>
        <end position="292"/>
    </location>
</feature>
<dbReference type="SUPFAM" id="SSF47413">
    <property type="entry name" value="lambda repressor-like DNA-binding domains"/>
    <property type="match status" value="1"/>
</dbReference>
<evidence type="ECO:0000313" key="2">
    <source>
        <dbReference type="EMBL" id="ANY68626.1"/>
    </source>
</evidence>
<dbReference type="InterPro" id="IPR000014">
    <property type="entry name" value="PAS"/>
</dbReference>
<dbReference type="RefSeq" id="WP_099519732.1">
    <property type="nucleotide sequence ID" value="NZ_CP016808.1"/>
</dbReference>
<dbReference type="PROSITE" id="PS50943">
    <property type="entry name" value="HTH_CROC1"/>
    <property type="match status" value="1"/>
</dbReference>
<evidence type="ECO:0000259" key="1">
    <source>
        <dbReference type="PROSITE" id="PS50943"/>
    </source>
</evidence>
<dbReference type="Pfam" id="PF01381">
    <property type="entry name" value="HTH_3"/>
    <property type="match status" value="1"/>
</dbReference>
<dbReference type="NCBIfam" id="TIGR00229">
    <property type="entry name" value="sensory_box"/>
    <property type="match status" value="1"/>
</dbReference>
<protein>
    <recommendedName>
        <fullName evidence="1">HTH cro/C1-type domain-containing protein</fullName>
    </recommendedName>
</protein>
<dbReference type="InterPro" id="IPR001387">
    <property type="entry name" value="Cro/C1-type_HTH"/>
</dbReference>
<dbReference type="EMBL" id="CP016808">
    <property type="protein sequence ID" value="ANY68626.1"/>
    <property type="molecule type" value="Genomic_DNA"/>
</dbReference>
<dbReference type="Pfam" id="PF13426">
    <property type="entry name" value="PAS_9"/>
    <property type="match status" value="2"/>
</dbReference>
<dbReference type="Gene3D" id="1.10.260.40">
    <property type="entry name" value="lambda repressor-like DNA-binding domains"/>
    <property type="match status" value="1"/>
</dbReference>
<organism evidence="2">
    <name type="scientific">Paenibacillus sp. BIHB 4019</name>
    <dbReference type="NCBI Taxonomy" id="1870819"/>
    <lineage>
        <taxon>Bacteria</taxon>
        <taxon>Bacillati</taxon>
        <taxon>Bacillota</taxon>
        <taxon>Bacilli</taxon>
        <taxon>Bacillales</taxon>
        <taxon>Paenibacillaceae</taxon>
        <taxon>Paenibacillus</taxon>
    </lineage>
</organism>
<proteinExistence type="predicted"/>
<gene>
    <name evidence="2" type="ORF">BBD42_20735</name>
</gene>
<sequence>MTVFERVFQMMDSPAAIIRSVKHYGFFMDVNEAFIRLTGLEYESLIDKPVGELVENWSLKHFKTSTKREGLLHTCKPGGTPVMVEHNNLNMLNEERQALSLIILTDLSSHHWIERQFETNTVLFSGILDANYQVQFLKDPFPAYLIADGHLNGESFLEIVAECEHLRLLHILEETRKFKKTNHITVKTTKVNGVELEVKITFTPIFDGFGRIKEYAFIVLDLQPINTHEYIDSSMRLKIWMAKRDISAGQLAAATGISIQTISKLRNGKIKMPQRLTAELIASELKVDCLEIWQKIRK</sequence>
<dbReference type="InterPro" id="IPR035965">
    <property type="entry name" value="PAS-like_dom_sf"/>
</dbReference>
<accession>A0A1B2DLP4</accession>
<name>A0A1B2DLP4_9BACL</name>
<dbReference type="GO" id="GO:0003677">
    <property type="term" value="F:DNA binding"/>
    <property type="evidence" value="ECO:0007669"/>
    <property type="project" value="InterPro"/>
</dbReference>
<dbReference type="InterPro" id="IPR010982">
    <property type="entry name" value="Lambda_DNA-bd_dom_sf"/>
</dbReference>